<dbReference type="InterPro" id="IPR043144">
    <property type="entry name" value="Mal/L-sulf/L-lact_DH-like_ah"/>
</dbReference>
<dbReference type="GO" id="GO:0016491">
    <property type="term" value="F:oxidoreductase activity"/>
    <property type="evidence" value="ECO:0007669"/>
    <property type="project" value="UniProtKB-KW"/>
</dbReference>
<reference evidence="3 4" key="1">
    <citation type="submission" date="2019-06" db="EMBL/GenBank/DDBJ databases">
        <title>Sequencing the genomes of 1000 actinobacteria strains.</title>
        <authorList>
            <person name="Klenk H.-P."/>
        </authorList>
    </citation>
    <scope>NUCLEOTIDE SEQUENCE [LARGE SCALE GENOMIC DNA]</scope>
    <source>
        <strain evidence="3 4">DSM 26477</strain>
    </source>
</reference>
<dbReference type="PANTHER" id="PTHR11091">
    <property type="entry name" value="OXIDOREDUCTASE-RELATED"/>
    <property type="match status" value="1"/>
</dbReference>
<accession>A0A542YAA1</accession>
<sequence>MTPEYLFIPHTAVAEQIRVVLTAWGMLPDDVEKTVDAMVDTDLRGIDSHGISMLMTYDRLRASGRLAIDAPRTITAETPAVATIDAGGGLGHPAAVDAMRLAMDKARTVGIGAVAVRNSHHFGALGSYARLAAAEGMMAFVTTSTRLTGVLPTGSRQSRLGTNPLAFAAPGRDGEPLVLDMSTSVVASNKVRSYALKQLPVPDGWVIDGDGESITDAAAAYEAIQHDENAGLTPLGGPDVQGGGHKGYGLSLMVQILSCALAGAGMPGTGDIGHFFLALRPDAFSPAGTSADYVDELLRSMRGSEPLNPTFPVLVPGDPEAAERERRLRDGVPLPSTLLAQLRELCTRNSAPYVLELTA</sequence>
<name>A0A542YAA1_9MICO</name>
<evidence type="ECO:0000313" key="3">
    <source>
        <dbReference type="EMBL" id="TQL45029.1"/>
    </source>
</evidence>
<dbReference type="PANTHER" id="PTHR11091:SF0">
    <property type="entry name" value="MALATE DEHYDROGENASE"/>
    <property type="match status" value="1"/>
</dbReference>
<dbReference type="AlphaFoldDB" id="A0A542YAA1"/>
<evidence type="ECO:0000256" key="1">
    <source>
        <dbReference type="ARBA" id="ARBA00006056"/>
    </source>
</evidence>
<keyword evidence="4" id="KW-1185">Reference proteome</keyword>
<evidence type="ECO:0000256" key="2">
    <source>
        <dbReference type="ARBA" id="ARBA00023002"/>
    </source>
</evidence>
<dbReference type="RefSeq" id="WP_141881550.1">
    <property type="nucleotide sequence ID" value="NZ_VFOM01000003.1"/>
</dbReference>
<keyword evidence="2" id="KW-0560">Oxidoreductase</keyword>
<dbReference type="Pfam" id="PF02615">
    <property type="entry name" value="Ldh_2"/>
    <property type="match status" value="1"/>
</dbReference>
<organism evidence="3 4">
    <name type="scientific">Homoserinimonas aerilata</name>
    <dbReference type="NCBI Taxonomy" id="1162970"/>
    <lineage>
        <taxon>Bacteria</taxon>
        <taxon>Bacillati</taxon>
        <taxon>Actinomycetota</taxon>
        <taxon>Actinomycetes</taxon>
        <taxon>Micrococcales</taxon>
        <taxon>Microbacteriaceae</taxon>
        <taxon>Homoserinimonas</taxon>
    </lineage>
</organism>
<comment type="similarity">
    <text evidence="1">Belongs to the LDH2/MDH2 oxidoreductase family.</text>
</comment>
<dbReference type="OrthoDB" id="924592at2"/>
<dbReference type="Gene3D" id="3.30.1370.60">
    <property type="entry name" value="Hypothetical oxidoreductase yiak, domain 2"/>
    <property type="match status" value="1"/>
</dbReference>
<dbReference type="InterPro" id="IPR036111">
    <property type="entry name" value="Mal/L-sulfo/L-lacto_DH-like_sf"/>
</dbReference>
<dbReference type="Gene3D" id="1.10.1530.10">
    <property type="match status" value="1"/>
</dbReference>
<dbReference type="InterPro" id="IPR043143">
    <property type="entry name" value="Mal/L-sulf/L-lact_DH-like_NADP"/>
</dbReference>
<dbReference type="SUPFAM" id="SSF89733">
    <property type="entry name" value="L-sulfolactate dehydrogenase-like"/>
    <property type="match status" value="1"/>
</dbReference>
<comment type="caution">
    <text evidence="3">The sequence shown here is derived from an EMBL/GenBank/DDBJ whole genome shotgun (WGS) entry which is preliminary data.</text>
</comment>
<proteinExistence type="inferred from homology"/>
<protein>
    <submittedName>
        <fullName evidence="3">LDH2 family malate/lactate/ureidoglycolate dehydrogenase</fullName>
    </submittedName>
</protein>
<gene>
    <name evidence="3" type="ORF">FB562_2439</name>
</gene>
<dbReference type="EMBL" id="VFOM01000003">
    <property type="protein sequence ID" value="TQL45029.1"/>
    <property type="molecule type" value="Genomic_DNA"/>
</dbReference>
<dbReference type="InterPro" id="IPR003767">
    <property type="entry name" value="Malate/L-lactate_DH-like"/>
</dbReference>
<dbReference type="Proteomes" id="UP000317998">
    <property type="component" value="Unassembled WGS sequence"/>
</dbReference>
<evidence type="ECO:0000313" key="4">
    <source>
        <dbReference type="Proteomes" id="UP000317998"/>
    </source>
</evidence>